<feature type="transmembrane region" description="Helical" evidence="2">
    <location>
        <begin position="341"/>
        <end position="360"/>
    </location>
</feature>
<feature type="transmembrane region" description="Helical" evidence="2">
    <location>
        <begin position="1144"/>
        <end position="1162"/>
    </location>
</feature>
<evidence type="ECO:0000256" key="2">
    <source>
        <dbReference type="SAM" id="Phobius"/>
    </source>
</evidence>
<feature type="transmembrane region" description="Helical" evidence="2">
    <location>
        <begin position="277"/>
        <end position="299"/>
    </location>
</feature>
<dbReference type="OrthoDB" id="3233533at2"/>
<feature type="transmembrane region" description="Helical" evidence="2">
    <location>
        <begin position="714"/>
        <end position="735"/>
    </location>
</feature>
<feature type="transmembrane region" description="Helical" evidence="2">
    <location>
        <begin position="1267"/>
        <end position="1286"/>
    </location>
</feature>
<feature type="compositionally biased region" description="Low complexity" evidence="1">
    <location>
        <begin position="118"/>
        <end position="136"/>
    </location>
</feature>
<feature type="transmembrane region" description="Helical" evidence="2">
    <location>
        <begin position="509"/>
        <end position="533"/>
    </location>
</feature>
<feature type="transmembrane region" description="Helical" evidence="2">
    <location>
        <begin position="1292"/>
        <end position="1312"/>
    </location>
</feature>
<feature type="transmembrane region" description="Helical" evidence="2">
    <location>
        <begin position="840"/>
        <end position="858"/>
    </location>
</feature>
<feature type="transmembrane region" description="Helical" evidence="2">
    <location>
        <begin position="625"/>
        <end position="642"/>
    </location>
</feature>
<accession>A0A7Z0CKP6</accession>
<keyword evidence="4" id="KW-1185">Reference proteome</keyword>
<proteinExistence type="predicted"/>
<evidence type="ECO:0000256" key="1">
    <source>
        <dbReference type="SAM" id="MobiDB-lite"/>
    </source>
</evidence>
<dbReference type="RefSeq" id="WP_152649630.1">
    <property type="nucleotide sequence ID" value="NZ_BBRC01000015.1"/>
</dbReference>
<feature type="transmembrane region" description="Helical" evidence="2">
    <location>
        <begin position="221"/>
        <end position="245"/>
    </location>
</feature>
<feature type="transmembrane region" description="Helical" evidence="2">
    <location>
        <begin position="311"/>
        <end position="329"/>
    </location>
</feature>
<feature type="transmembrane region" description="Helical" evidence="2">
    <location>
        <begin position="598"/>
        <end position="618"/>
    </location>
</feature>
<keyword evidence="2" id="KW-1133">Transmembrane helix</keyword>
<feature type="transmembrane region" description="Helical" evidence="2">
    <location>
        <begin position="391"/>
        <end position="410"/>
    </location>
</feature>
<feature type="transmembrane region" description="Helical" evidence="2">
    <location>
        <begin position="1193"/>
        <end position="1210"/>
    </location>
</feature>
<dbReference type="InterPro" id="IPR058062">
    <property type="entry name" value="SCO7613_C"/>
</dbReference>
<feature type="transmembrane region" description="Helical" evidence="2">
    <location>
        <begin position="954"/>
        <end position="973"/>
    </location>
</feature>
<feature type="transmembrane region" description="Helical" evidence="2">
    <location>
        <begin position="1042"/>
        <end position="1060"/>
    </location>
</feature>
<reference evidence="3 4" key="1">
    <citation type="submission" date="2020-07" db="EMBL/GenBank/DDBJ databases">
        <title>Sequencing the genomes of 1000 actinobacteria strains.</title>
        <authorList>
            <person name="Klenk H.-P."/>
        </authorList>
    </citation>
    <scope>NUCLEOTIDE SEQUENCE [LARGE SCALE GENOMIC DNA]</scope>
    <source>
        <strain evidence="3 4">DSM 19970</strain>
    </source>
</reference>
<feature type="transmembrane region" description="Helical" evidence="2">
    <location>
        <begin position="251"/>
        <end position="270"/>
    </location>
</feature>
<gene>
    <name evidence="3" type="ORF">BKA03_002059</name>
</gene>
<feature type="transmembrane region" description="Helical" evidence="2">
    <location>
        <begin position="682"/>
        <end position="702"/>
    </location>
</feature>
<feature type="transmembrane region" description="Helical" evidence="2">
    <location>
        <begin position="1169"/>
        <end position="1187"/>
    </location>
</feature>
<feature type="transmembrane region" description="Helical" evidence="2">
    <location>
        <begin position="813"/>
        <end position="834"/>
    </location>
</feature>
<feature type="transmembrane region" description="Helical" evidence="2">
    <location>
        <begin position="197"/>
        <end position="214"/>
    </location>
</feature>
<keyword evidence="2" id="KW-0812">Transmembrane</keyword>
<name>A0A7Z0CKP6_9MICO</name>
<feature type="transmembrane region" description="Helical" evidence="2">
    <location>
        <begin position="870"/>
        <end position="903"/>
    </location>
</feature>
<feature type="transmembrane region" description="Helical" evidence="2">
    <location>
        <begin position="779"/>
        <end position="801"/>
    </location>
</feature>
<feature type="transmembrane region" description="Helical" evidence="2">
    <location>
        <begin position="1096"/>
        <end position="1115"/>
    </location>
</feature>
<organism evidence="3 4">
    <name type="scientific">Demequina lutea</name>
    <dbReference type="NCBI Taxonomy" id="431489"/>
    <lineage>
        <taxon>Bacteria</taxon>
        <taxon>Bacillati</taxon>
        <taxon>Actinomycetota</taxon>
        <taxon>Actinomycetes</taxon>
        <taxon>Micrococcales</taxon>
        <taxon>Demequinaceae</taxon>
        <taxon>Demequina</taxon>
    </lineage>
</organism>
<feature type="transmembrane region" description="Helical" evidence="2">
    <location>
        <begin position="979"/>
        <end position="1007"/>
    </location>
</feature>
<protein>
    <submittedName>
        <fullName evidence="3">Uncharacterized protein</fullName>
    </submittedName>
</protein>
<feature type="transmembrane region" description="Helical" evidence="2">
    <location>
        <begin position="1122"/>
        <end position="1138"/>
    </location>
</feature>
<feature type="transmembrane region" description="Helical" evidence="2">
    <location>
        <begin position="572"/>
        <end position="592"/>
    </location>
</feature>
<feature type="transmembrane region" description="Helical" evidence="2">
    <location>
        <begin position="915"/>
        <end position="942"/>
    </location>
</feature>
<feature type="transmembrane region" description="Helical" evidence="2">
    <location>
        <begin position="1243"/>
        <end position="1260"/>
    </location>
</feature>
<feature type="transmembrane region" description="Helical" evidence="2">
    <location>
        <begin position="648"/>
        <end position="670"/>
    </location>
</feature>
<evidence type="ECO:0000313" key="3">
    <source>
        <dbReference type="EMBL" id="NYI41940.1"/>
    </source>
</evidence>
<feature type="transmembrane region" description="Helical" evidence="2">
    <location>
        <begin position="1219"/>
        <end position="1237"/>
    </location>
</feature>
<feature type="transmembrane region" description="Helical" evidence="2">
    <location>
        <begin position="747"/>
        <end position="767"/>
    </location>
</feature>
<feature type="transmembrane region" description="Helical" evidence="2">
    <location>
        <begin position="481"/>
        <end position="502"/>
    </location>
</feature>
<dbReference type="EMBL" id="JACBZO010000001">
    <property type="protein sequence ID" value="NYI41940.1"/>
    <property type="molecule type" value="Genomic_DNA"/>
</dbReference>
<feature type="region of interest" description="Disordered" evidence="1">
    <location>
        <begin position="105"/>
        <end position="136"/>
    </location>
</feature>
<dbReference type="NCBIfam" id="NF047321">
    <property type="entry name" value="SCO7613_CTERM"/>
    <property type="match status" value="1"/>
</dbReference>
<comment type="caution">
    <text evidence="3">The sequence shown here is derived from an EMBL/GenBank/DDBJ whole genome shotgun (WGS) entry which is preliminary data.</text>
</comment>
<sequence length="1319" mass="132033">MSDLRGGSGYWCPDCGTALAPGQVLCLECGLDCASPMARDTERANGEIYRLRAQIGELTAQQDGWIGYRKEILEIAHRAAADVREGLDGEPAARAVPEGVAISAPFSAPGEQAGTPQATSTASSGSPFSSPPAQAFQSPAADRRAWAAVEPATVRPTAMRPAKRLTAPVLLGISGAALFILSGIVFVAASWSVYGPALRMSILIAFAAVFAWLARTATRHVFAAVGGALGVVSAAFVGVGVYALTAGPSGPAPYTAAIAVVTAAIAGLGLARLGIKVVGEVASAAVILAVEAGAVEGAWRSSGTTVGMSTYVIVATLGGAAILGARSMWRSSGQRATAKYGGMAVAFVAALVAVFTPLSAHRVDGLALTAILTSVAVCGGIAAWNPAWGAGVLTGTFTIGAVTSASMWRLTAGQLAVVFAVAAIVAVAGLGRAPLAWRTPGLRGLLPGLVGAAFAMLLPAIEGVPLAFSGLSLFGDVSLSGVGSLSWFGLALILLSALPLVTGRWDPSALVAAAWVQTVAAAAFAAGAVFLALDAAYAVAHGAAAAGVGLSVAAGVQWFAAPLWGAARLTPVRALAIGLATIGGLHGAGAVVESYGSQAQLVWGTVAVVLALVALAAAAVRQRHAAGYWALVAVVGASAWAWHASESFGAVAAAAAVAALLVAVAAARLPSDRVSPVLIGSLPAYLAAGIGVSAAAITAGVASVGSHSAGAFAGYGWALVLSGCVAVAGPVMAILADRVGFDSPPRITRVVTGIGILVLALVVLARVQQALADAGTGALTIADAGAPALAVGVGAVAYGLVARVPWWRPARTFVGIGVVVIATLHGFVGLGRLSVGPINLWWGVGAVLFAAAALGVAARWAPKVTLAPAIFLASLVAPAALASYHGDLALAVAAVVAAVVAWFARGSRGVNRAAALFGGIGVMFVAAIAGLQAIGAAIMALAQTWAFDDVSWRPWLLMAVVAVTVGVLAWGPARTIAGSIVAVALATMAGLVPGPIGWVALAVIGVLSTEAAARWRRQLGLHPLVPLGVALSSVAWSVNESWTTAVAIGAVAVASIWTAIRAADGGTRTFSLALAPVAGATAVFLALDSWNVDPGIAATIAAGTALTMPLVAVAAGLDTRRLVAVWILGVTSVLGPLFTGDLGLAGLVVVLACAAWFTLSTLGAPWARWVALGGLSVATMLLAADVGIATLEVYTAAPALTMIVVGLWWLKRDPQIRTYFALAPGLGAALVPSYLALAFNPDAFARTFALVGGALVLAVVGVMRHWFAPLLATAITTVVVALSQVFASESLLPLWLSVSVIGAVLFALALLAERIKSMR</sequence>
<feature type="transmembrane region" description="Helical" evidence="2">
    <location>
        <begin position="1072"/>
        <end position="1090"/>
    </location>
</feature>
<dbReference type="Proteomes" id="UP000547973">
    <property type="component" value="Unassembled WGS sequence"/>
</dbReference>
<feature type="transmembrane region" description="Helical" evidence="2">
    <location>
        <begin position="539"/>
        <end position="560"/>
    </location>
</feature>
<evidence type="ECO:0000313" key="4">
    <source>
        <dbReference type="Proteomes" id="UP000547973"/>
    </source>
</evidence>
<feature type="transmembrane region" description="Helical" evidence="2">
    <location>
        <begin position="416"/>
        <end position="435"/>
    </location>
</feature>
<keyword evidence="2" id="KW-0472">Membrane</keyword>
<feature type="transmembrane region" description="Helical" evidence="2">
    <location>
        <begin position="169"/>
        <end position="191"/>
    </location>
</feature>